<dbReference type="AlphaFoldDB" id="A0AA88A444"/>
<dbReference type="PANTHER" id="PTHR48033">
    <property type="entry name" value="RNA-BINDING (RRM/RBD/RNP MOTIFS) FAMILY PROTEIN"/>
    <property type="match status" value="1"/>
</dbReference>
<proteinExistence type="predicted"/>
<dbReference type="GO" id="GO:0010468">
    <property type="term" value="P:regulation of gene expression"/>
    <property type="evidence" value="ECO:0007669"/>
    <property type="project" value="TreeGrafter"/>
</dbReference>
<protein>
    <recommendedName>
        <fullName evidence="4">RRM domain-containing protein</fullName>
    </recommendedName>
</protein>
<evidence type="ECO:0000313" key="5">
    <source>
        <dbReference type="EMBL" id="GMN36961.1"/>
    </source>
</evidence>
<dbReference type="PANTHER" id="PTHR48033:SF10">
    <property type="entry name" value="RNA-BINDING PROTEIN SQUID"/>
    <property type="match status" value="1"/>
</dbReference>
<comment type="subcellular location">
    <subcellularLocation>
        <location evidence="1">Nucleus</location>
    </subcellularLocation>
</comment>
<keyword evidence="3" id="KW-0694">RNA-binding</keyword>
<dbReference type="Proteomes" id="UP001187192">
    <property type="component" value="Unassembled WGS sequence"/>
</dbReference>
<accession>A0AA88A444</accession>
<dbReference type="GO" id="GO:0003723">
    <property type="term" value="F:RNA binding"/>
    <property type="evidence" value="ECO:0007669"/>
    <property type="project" value="UniProtKB-UniRule"/>
</dbReference>
<evidence type="ECO:0000259" key="4">
    <source>
        <dbReference type="PROSITE" id="PS50102"/>
    </source>
</evidence>
<dbReference type="InterPro" id="IPR012677">
    <property type="entry name" value="Nucleotide-bd_a/b_plait_sf"/>
</dbReference>
<keyword evidence="2" id="KW-0539">Nucleus</keyword>
<dbReference type="InterPro" id="IPR035979">
    <property type="entry name" value="RBD_domain_sf"/>
</dbReference>
<keyword evidence="6" id="KW-1185">Reference proteome</keyword>
<evidence type="ECO:0000313" key="6">
    <source>
        <dbReference type="Proteomes" id="UP001187192"/>
    </source>
</evidence>
<dbReference type="SMART" id="SM00360">
    <property type="entry name" value="RRM"/>
    <property type="match status" value="2"/>
</dbReference>
<reference evidence="5" key="1">
    <citation type="submission" date="2023-07" db="EMBL/GenBank/DDBJ databases">
        <title>draft genome sequence of fig (Ficus carica).</title>
        <authorList>
            <person name="Takahashi T."/>
            <person name="Nishimura K."/>
        </authorList>
    </citation>
    <scope>NUCLEOTIDE SEQUENCE</scope>
</reference>
<feature type="domain" description="RRM" evidence="4">
    <location>
        <begin position="123"/>
        <end position="201"/>
    </location>
</feature>
<dbReference type="PROSITE" id="PS50102">
    <property type="entry name" value="RRM"/>
    <property type="match status" value="2"/>
</dbReference>
<dbReference type="GO" id="GO:0005654">
    <property type="term" value="C:nucleoplasm"/>
    <property type="evidence" value="ECO:0007669"/>
    <property type="project" value="TreeGrafter"/>
</dbReference>
<name>A0AA88A444_FICCA</name>
<dbReference type="GO" id="GO:0000785">
    <property type="term" value="C:chromatin"/>
    <property type="evidence" value="ECO:0007669"/>
    <property type="project" value="TreeGrafter"/>
</dbReference>
<dbReference type="Pfam" id="PF00076">
    <property type="entry name" value="RRM_1"/>
    <property type="match status" value="2"/>
</dbReference>
<dbReference type="SUPFAM" id="SSF54928">
    <property type="entry name" value="RNA-binding domain, RBD"/>
    <property type="match status" value="2"/>
</dbReference>
<evidence type="ECO:0000256" key="2">
    <source>
        <dbReference type="ARBA" id="ARBA00023242"/>
    </source>
</evidence>
<sequence length="339" mass="36302">MADHSEPVKFRENGQFEHQEQRFDVGNGLETDGVHEDHVAGDSVGHRNSSLGYFGNYGEVTDSVIMLDKHSGRPRGFGFVTFADPAVADKVLEEEHVIDGRTVEVKRTVPREATEFKGALRIKKIFVGGLPSSLSNDELREYFSLYGIIVDCQIMLDHQNGRSRGFGFVTFDNEDAVELIFSVGKKHVLGGKQVEIKRAKPKRGGGDYSKSYGGFGDTAAGHDGYNSGSGHYSRKMDRSYGGYGVYGAYGNFGGSYAGFYGGYGGYLYGYGNGGAMYGGAGYGGNANGILGGYGGTSAYSSGTGYGNGAGDSDGVNFGHYGGYDWPGGPMAGRYHPYRK</sequence>
<comment type="caution">
    <text evidence="5">The sequence shown here is derived from an EMBL/GenBank/DDBJ whole genome shotgun (WGS) entry which is preliminary data.</text>
</comment>
<dbReference type="EMBL" id="BTGU01000006">
    <property type="protein sequence ID" value="GMN36961.1"/>
    <property type="molecule type" value="Genomic_DNA"/>
</dbReference>
<evidence type="ECO:0000256" key="1">
    <source>
        <dbReference type="ARBA" id="ARBA00004123"/>
    </source>
</evidence>
<dbReference type="InterPro" id="IPR000504">
    <property type="entry name" value="RRM_dom"/>
</dbReference>
<feature type="domain" description="RRM" evidence="4">
    <location>
        <begin position="53"/>
        <end position="110"/>
    </location>
</feature>
<organism evidence="5 6">
    <name type="scientific">Ficus carica</name>
    <name type="common">Common fig</name>
    <dbReference type="NCBI Taxonomy" id="3494"/>
    <lineage>
        <taxon>Eukaryota</taxon>
        <taxon>Viridiplantae</taxon>
        <taxon>Streptophyta</taxon>
        <taxon>Embryophyta</taxon>
        <taxon>Tracheophyta</taxon>
        <taxon>Spermatophyta</taxon>
        <taxon>Magnoliopsida</taxon>
        <taxon>eudicotyledons</taxon>
        <taxon>Gunneridae</taxon>
        <taxon>Pentapetalae</taxon>
        <taxon>rosids</taxon>
        <taxon>fabids</taxon>
        <taxon>Rosales</taxon>
        <taxon>Moraceae</taxon>
        <taxon>Ficeae</taxon>
        <taxon>Ficus</taxon>
    </lineage>
</organism>
<evidence type="ECO:0000256" key="3">
    <source>
        <dbReference type="PROSITE-ProRule" id="PRU00176"/>
    </source>
</evidence>
<gene>
    <name evidence="5" type="ORF">TIFTF001_006432</name>
</gene>
<dbReference type="Gene3D" id="3.30.70.330">
    <property type="match status" value="2"/>
</dbReference>